<dbReference type="AlphaFoldDB" id="A0A392W0C0"/>
<dbReference type="EMBL" id="LXQA011298383">
    <property type="protein sequence ID" value="MCI92345.1"/>
    <property type="molecule type" value="Genomic_DNA"/>
</dbReference>
<dbReference type="Proteomes" id="UP000265520">
    <property type="component" value="Unassembled WGS sequence"/>
</dbReference>
<accession>A0A392W0C0</accession>
<reference evidence="1 2" key="1">
    <citation type="journal article" date="2018" name="Front. Plant Sci.">
        <title>Red Clover (Trifolium pratense) and Zigzag Clover (T. medium) - A Picture of Genomic Similarities and Differences.</title>
        <authorList>
            <person name="Dluhosova J."/>
            <person name="Istvanek J."/>
            <person name="Nedelnik J."/>
            <person name="Repkova J."/>
        </authorList>
    </citation>
    <scope>NUCLEOTIDE SEQUENCE [LARGE SCALE GENOMIC DNA]</scope>
    <source>
        <strain evidence="2">cv. 10/8</strain>
        <tissue evidence="1">Leaf</tissue>
    </source>
</reference>
<keyword evidence="2" id="KW-1185">Reference proteome</keyword>
<sequence length="59" mass="6802">MHGWVSFKQRKGLFKMFEEFVCGFKGKYNGVRSITTNGWKSIVYRGPRKDEDGNVVMGP</sequence>
<name>A0A392W0C0_9FABA</name>
<evidence type="ECO:0000313" key="2">
    <source>
        <dbReference type="Proteomes" id="UP000265520"/>
    </source>
</evidence>
<feature type="non-terminal residue" evidence="1">
    <location>
        <position position="59"/>
    </location>
</feature>
<protein>
    <submittedName>
        <fullName evidence="1">Uncharacterized protein</fullName>
    </submittedName>
</protein>
<comment type="caution">
    <text evidence="1">The sequence shown here is derived from an EMBL/GenBank/DDBJ whole genome shotgun (WGS) entry which is preliminary data.</text>
</comment>
<organism evidence="1 2">
    <name type="scientific">Trifolium medium</name>
    <dbReference type="NCBI Taxonomy" id="97028"/>
    <lineage>
        <taxon>Eukaryota</taxon>
        <taxon>Viridiplantae</taxon>
        <taxon>Streptophyta</taxon>
        <taxon>Embryophyta</taxon>
        <taxon>Tracheophyta</taxon>
        <taxon>Spermatophyta</taxon>
        <taxon>Magnoliopsida</taxon>
        <taxon>eudicotyledons</taxon>
        <taxon>Gunneridae</taxon>
        <taxon>Pentapetalae</taxon>
        <taxon>rosids</taxon>
        <taxon>fabids</taxon>
        <taxon>Fabales</taxon>
        <taxon>Fabaceae</taxon>
        <taxon>Papilionoideae</taxon>
        <taxon>50 kb inversion clade</taxon>
        <taxon>NPAAA clade</taxon>
        <taxon>Hologalegina</taxon>
        <taxon>IRL clade</taxon>
        <taxon>Trifolieae</taxon>
        <taxon>Trifolium</taxon>
    </lineage>
</organism>
<proteinExistence type="predicted"/>
<evidence type="ECO:0000313" key="1">
    <source>
        <dbReference type="EMBL" id="MCI92345.1"/>
    </source>
</evidence>